<dbReference type="EMBL" id="FTLG01000091">
    <property type="protein sequence ID" value="SIP73291.1"/>
    <property type="molecule type" value="Genomic_DNA"/>
</dbReference>
<evidence type="ECO:0000313" key="1">
    <source>
        <dbReference type="EMBL" id="PHM33300.1"/>
    </source>
</evidence>
<dbReference type="InterPro" id="IPR022595">
    <property type="entry name" value="Enc34_ssDNA-bd"/>
</dbReference>
<name>A0A1N6MWT1_9GAMM</name>
<dbReference type="OrthoDB" id="8689960at2"/>
<dbReference type="RefSeq" id="WP_086956778.1">
    <property type="nucleotide sequence ID" value="NZ_CAWNQC010000228.1"/>
</dbReference>
<evidence type="ECO:0008006" key="5">
    <source>
        <dbReference type="Google" id="ProtNLM"/>
    </source>
</evidence>
<accession>A0A1N6MWT1</accession>
<keyword evidence="4" id="KW-1185">Reference proteome</keyword>
<evidence type="ECO:0000313" key="2">
    <source>
        <dbReference type="EMBL" id="SIP73291.1"/>
    </source>
</evidence>
<dbReference type="Gene3D" id="2.40.50.140">
    <property type="entry name" value="Nucleic acid-binding proteins"/>
    <property type="match status" value="1"/>
</dbReference>
<dbReference type="Pfam" id="PF10991">
    <property type="entry name" value="Enc34_ssDNA-bd"/>
    <property type="match status" value="1"/>
</dbReference>
<reference evidence="2" key="2">
    <citation type="submission" date="2016-12" db="EMBL/GenBank/DDBJ databases">
        <authorList>
            <person name="Song W.-J."/>
            <person name="Kurnit D.M."/>
        </authorList>
    </citation>
    <scope>NUCLEOTIDE SEQUENCE [LARGE SCALE GENOMIC DNA]</scope>
    <source>
        <strain evidence="2">HGB1681</strain>
    </source>
</reference>
<dbReference type="AlphaFoldDB" id="A0A1N6MWT1"/>
<dbReference type="Proteomes" id="UP000196435">
    <property type="component" value="Unassembled WGS sequence"/>
</dbReference>
<dbReference type="InterPro" id="IPR012340">
    <property type="entry name" value="NA-bd_OB-fold"/>
</dbReference>
<protein>
    <recommendedName>
        <fullName evidence="5">Phage protein</fullName>
    </recommendedName>
</protein>
<gene>
    <name evidence="1" type="ORF">Xinn_02557</name>
    <name evidence="2" type="ORF">XIS1_1800014</name>
</gene>
<evidence type="ECO:0000313" key="3">
    <source>
        <dbReference type="Proteomes" id="UP000196435"/>
    </source>
</evidence>
<reference evidence="1 4" key="3">
    <citation type="journal article" date="2017" name="Nat. Microbiol.">
        <title>Natural product diversity associated with the nematode symbionts Photorhabdus and Xenorhabdus.</title>
        <authorList>
            <person name="Tobias N.J."/>
            <person name="Wolff H."/>
            <person name="Djahanschiri B."/>
            <person name="Grundmann F."/>
            <person name="Kronenwerth M."/>
            <person name="Shi Y.M."/>
            <person name="Simonyi S."/>
            <person name="Grun P."/>
            <person name="Shapiro-Ilan D."/>
            <person name="Pidot S.J."/>
            <person name="Stinear T.P."/>
            <person name="Ebersberger I."/>
            <person name="Bode H.B."/>
        </authorList>
    </citation>
    <scope>NUCLEOTIDE SEQUENCE [LARGE SCALE GENOMIC DNA]</scope>
    <source>
        <strain evidence="1 4">DSM 16336</strain>
    </source>
</reference>
<evidence type="ECO:0000313" key="4">
    <source>
        <dbReference type="Proteomes" id="UP000224871"/>
    </source>
</evidence>
<dbReference type="EMBL" id="NIBU01000031">
    <property type="protein sequence ID" value="PHM33300.1"/>
    <property type="molecule type" value="Genomic_DNA"/>
</dbReference>
<dbReference type="SUPFAM" id="SSF50249">
    <property type="entry name" value="Nucleic acid-binding proteins"/>
    <property type="match status" value="1"/>
</dbReference>
<dbReference type="Proteomes" id="UP000224871">
    <property type="component" value="Unassembled WGS sequence"/>
</dbReference>
<reference evidence="3" key="1">
    <citation type="submission" date="2016-12" db="EMBL/GenBank/DDBJ databases">
        <authorList>
            <person name="Gaudriault S."/>
        </authorList>
    </citation>
    <scope>NUCLEOTIDE SEQUENCE [LARGE SCALE GENOMIC DNA]</scope>
    <source>
        <strain evidence="3">HGB1681 (deposited as PTA-6826 in the American Type Culture Collection)</strain>
    </source>
</reference>
<organism evidence="2 3">
    <name type="scientific">Xenorhabdus innexi</name>
    <dbReference type="NCBI Taxonomy" id="290109"/>
    <lineage>
        <taxon>Bacteria</taxon>
        <taxon>Pseudomonadati</taxon>
        <taxon>Pseudomonadota</taxon>
        <taxon>Gammaproteobacteria</taxon>
        <taxon>Enterobacterales</taxon>
        <taxon>Morganellaceae</taxon>
        <taxon>Xenorhabdus</taxon>
    </lineage>
</organism>
<sequence length="187" mass="20480">MKISLKNVRLAFPELFEATQVNGQGDFKYRSNFLIPKERKELVAEIEAAILKVATDKWGAKAAGILKTIRGNNMRFNFRDGDDKPDYDGYAGHMYISASNKARPLVIDRDRTPLTAQDGRPYSGCYVNATISIFAYDNNGKGISASLGGVQFFRDGDAFAGGGVASVDEFDDLSEGAEDADFEELIS</sequence>
<proteinExistence type="predicted"/>